<proteinExistence type="predicted"/>
<feature type="compositionally biased region" description="Basic residues" evidence="1">
    <location>
        <begin position="169"/>
        <end position="181"/>
    </location>
</feature>
<feature type="region of interest" description="Disordered" evidence="1">
    <location>
        <begin position="159"/>
        <end position="200"/>
    </location>
</feature>
<protein>
    <submittedName>
        <fullName evidence="2">Uncharacterized protein</fullName>
    </submittedName>
</protein>
<evidence type="ECO:0000256" key="1">
    <source>
        <dbReference type="SAM" id="MobiDB-lite"/>
    </source>
</evidence>
<evidence type="ECO:0000313" key="2">
    <source>
        <dbReference type="EMBL" id="THH03943.1"/>
    </source>
</evidence>
<dbReference type="EMBL" id="SGPK01000393">
    <property type="protein sequence ID" value="THH03943.1"/>
    <property type="molecule type" value="Genomic_DNA"/>
</dbReference>
<evidence type="ECO:0000313" key="3">
    <source>
        <dbReference type="Proteomes" id="UP000308199"/>
    </source>
</evidence>
<gene>
    <name evidence="2" type="ORF">EW145_g5878</name>
</gene>
<comment type="caution">
    <text evidence="2">The sequence shown here is derived from an EMBL/GenBank/DDBJ whole genome shotgun (WGS) entry which is preliminary data.</text>
</comment>
<reference evidence="2 3" key="1">
    <citation type="submission" date="2019-02" db="EMBL/GenBank/DDBJ databases">
        <title>Genome sequencing of the rare red list fungi Phellinidium pouzarii.</title>
        <authorList>
            <person name="Buettner E."/>
            <person name="Kellner H."/>
        </authorList>
    </citation>
    <scope>NUCLEOTIDE SEQUENCE [LARGE SCALE GENOMIC DNA]</scope>
    <source>
        <strain evidence="2 3">DSM 108285</strain>
    </source>
</reference>
<keyword evidence="3" id="KW-1185">Reference proteome</keyword>
<organism evidence="2 3">
    <name type="scientific">Phellinidium pouzarii</name>
    <dbReference type="NCBI Taxonomy" id="167371"/>
    <lineage>
        <taxon>Eukaryota</taxon>
        <taxon>Fungi</taxon>
        <taxon>Dikarya</taxon>
        <taxon>Basidiomycota</taxon>
        <taxon>Agaricomycotina</taxon>
        <taxon>Agaricomycetes</taxon>
        <taxon>Hymenochaetales</taxon>
        <taxon>Hymenochaetaceae</taxon>
        <taxon>Phellinidium</taxon>
    </lineage>
</organism>
<feature type="compositionally biased region" description="Basic and acidic residues" evidence="1">
    <location>
        <begin position="159"/>
        <end position="168"/>
    </location>
</feature>
<name>A0A4V3XC03_9AGAM</name>
<accession>A0A4V3XC03</accession>
<sequence>MSVSSRPEHARSALIAEGRLQEEKGLRRCLSSSSLHNMTRHLIPGDNFNNVSVAFDVHSAIALIRLAGTSTTVNTSESRAAHAGCTSMGRGIVAIRDDASNNAHGGNGTKTPKTYNINGDTHSQDRPAAAIGVNGIEVSNALRPPLVIGAPRAEREGTLLVKNLEKETRKKKAGPKKCGRPRKTDKSKGKNRKDATDFVPHDVNITPCDIVPLGRDKAGRKAASPAPPIAQPACAALAQNIQSTTPNVPSRPETKDEPSVRYFSLILDQSQRVRSVPVIMTKTLKMITPVSQVSRDAGSSRPTRRTWQKIEALAATPSTKQGTSMSSQLLRQ</sequence>
<dbReference type="AlphaFoldDB" id="A0A4V3XC03"/>
<feature type="compositionally biased region" description="Basic and acidic residues" evidence="1">
    <location>
        <begin position="182"/>
        <end position="200"/>
    </location>
</feature>
<dbReference type="Proteomes" id="UP000308199">
    <property type="component" value="Unassembled WGS sequence"/>
</dbReference>